<accession>A0ABP9LU37</accession>
<evidence type="ECO:0000313" key="1">
    <source>
        <dbReference type="EMBL" id="GAA5083227.1"/>
    </source>
</evidence>
<dbReference type="RefSeq" id="WP_345199674.1">
    <property type="nucleotide sequence ID" value="NZ_BAABHX010000001.1"/>
</dbReference>
<protein>
    <recommendedName>
        <fullName evidence="3">Sugar-binding protein</fullName>
    </recommendedName>
</protein>
<gene>
    <name evidence="1" type="ORF">GCM10023210_01500</name>
</gene>
<keyword evidence="2" id="KW-1185">Reference proteome</keyword>
<proteinExistence type="predicted"/>
<comment type="caution">
    <text evidence="1">The sequence shown here is derived from an EMBL/GenBank/DDBJ whole genome shotgun (WGS) entry which is preliminary data.</text>
</comment>
<sequence length="405" mass="49610">MNRLLHENFHGYFNFESLEHTLNKDIYINYYKNNILVYWNLYRNSKLIERKDFGQEDRHHRVYEYHDNYKISTVYSKSGEISSKHMSFDNCFEINESTSFSVKENNFWKIKNLKNGIEEISIDAQDVRIIYRFKNNRLIELTFDIDGYEKSYIIRAEYDDKGRIIHQNKIFFKLNDDSSNEEKWFQYEDDLTIEKIHTEEKYDYKITLYDDEKRPLNRIGFIGNDDNITLVKKYIRSQDEENLKPIMKLMNLEVFVYDKFGNRTVYEEKFYRPDFSTDHLTDYIQDYKYFDKYNIEYGYFYCKTKTDYDDCSEGYEKLEYFKDKVHQYEEGQLVAIHYLENEKRIRSEFFLNKKHIFEKDEDGNTQVLEQDFDIIEKYDRFGNTIESRVKNKTTGETDYYFIEVI</sequence>
<organism evidence="1 2">
    <name type="scientific">Chryseobacterium ginsengisoli</name>
    <dbReference type="NCBI Taxonomy" id="363853"/>
    <lineage>
        <taxon>Bacteria</taxon>
        <taxon>Pseudomonadati</taxon>
        <taxon>Bacteroidota</taxon>
        <taxon>Flavobacteriia</taxon>
        <taxon>Flavobacteriales</taxon>
        <taxon>Weeksellaceae</taxon>
        <taxon>Chryseobacterium group</taxon>
        <taxon>Chryseobacterium</taxon>
    </lineage>
</organism>
<dbReference type="Proteomes" id="UP001500353">
    <property type="component" value="Unassembled WGS sequence"/>
</dbReference>
<name>A0ABP9LU37_9FLAO</name>
<dbReference type="EMBL" id="BAABHX010000001">
    <property type="protein sequence ID" value="GAA5083227.1"/>
    <property type="molecule type" value="Genomic_DNA"/>
</dbReference>
<evidence type="ECO:0008006" key="3">
    <source>
        <dbReference type="Google" id="ProtNLM"/>
    </source>
</evidence>
<evidence type="ECO:0000313" key="2">
    <source>
        <dbReference type="Proteomes" id="UP001500353"/>
    </source>
</evidence>
<reference evidence="2" key="1">
    <citation type="journal article" date="2019" name="Int. J. Syst. Evol. Microbiol.">
        <title>The Global Catalogue of Microorganisms (GCM) 10K type strain sequencing project: providing services to taxonomists for standard genome sequencing and annotation.</title>
        <authorList>
            <consortium name="The Broad Institute Genomics Platform"/>
            <consortium name="The Broad Institute Genome Sequencing Center for Infectious Disease"/>
            <person name="Wu L."/>
            <person name="Ma J."/>
        </authorList>
    </citation>
    <scope>NUCLEOTIDE SEQUENCE [LARGE SCALE GENOMIC DNA]</scope>
    <source>
        <strain evidence="2">JCM 18019</strain>
    </source>
</reference>